<sequence>MTCRSDYPPSKHTSPLTRSRSRTGGFGFKFATWSKRSPNPKGEVLKSSLLPMAARSTRLLDITEPSWSRTTGNGS</sequence>
<feature type="region of interest" description="Disordered" evidence="1">
    <location>
        <begin position="1"/>
        <end position="23"/>
    </location>
</feature>
<dbReference type="EMBL" id="JH658593">
    <property type="protein sequence ID" value="EXK77548.1"/>
    <property type="molecule type" value="Genomic_DNA"/>
</dbReference>
<dbReference type="Proteomes" id="UP000030663">
    <property type="component" value="Unassembled WGS sequence"/>
</dbReference>
<dbReference type="HOGENOM" id="CLU_2671145_0_0_1"/>
<name>X0BFC8_FUSOX</name>
<gene>
    <name evidence="2" type="ORF">FOQG_17753</name>
</gene>
<feature type="region of interest" description="Disordered" evidence="1">
    <location>
        <begin position="29"/>
        <end position="48"/>
    </location>
</feature>
<proteinExistence type="predicted"/>
<reference evidence="2 3" key="1">
    <citation type="submission" date="2011-11" db="EMBL/GenBank/DDBJ databases">
        <title>The Genome Sequence of Fusarium oxysporum PHW815.</title>
        <authorList>
            <consortium name="The Broad Institute Genome Sequencing Platform"/>
            <person name="Ma L.-J."/>
            <person name="Gale L.R."/>
            <person name="Schwartz D.C."/>
            <person name="Zhou S."/>
            <person name="Corby-Kistler H."/>
            <person name="Young S.K."/>
            <person name="Zeng Q."/>
            <person name="Gargeya S."/>
            <person name="Fitzgerald M."/>
            <person name="Haas B."/>
            <person name="Abouelleil A."/>
            <person name="Alvarado L."/>
            <person name="Arachchi H.M."/>
            <person name="Berlin A."/>
            <person name="Brown A."/>
            <person name="Chapman S.B."/>
            <person name="Chen Z."/>
            <person name="Dunbar C."/>
            <person name="Freedman E."/>
            <person name="Gearin G."/>
            <person name="Goldberg J."/>
            <person name="Griggs A."/>
            <person name="Gujja S."/>
            <person name="Heiman D."/>
            <person name="Howarth C."/>
            <person name="Larson L."/>
            <person name="Lui A."/>
            <person name="MacDonald P.J.P."/>
            <person name="Montmayeur A."/>
            <person name="Murphy C."/>
            <person name="Neiman D."/>
            <person name="Pearson M."/>
            <person name="Priest M."/>
            <person name="Roberts A."/>
            <person name="Saif S."/>
            <person name="Shea T."/>
            <person name="Shenoy N."/>
            <person name="Sisk P."/>
            <person name="Stolte C."/>
            <person name="Sykes S."/>
            <person name="Wortman J."/>
            <person name="Nusbaum C."/>
            <person name="Birren B."/>
        </authorList>
    </citation>
    <scope>NUCLEOTIDE SEQUENCE [LARGE SCALE GENOMIC DNA]</scope>
    <source>
        <strain evidence="2 3">54005</strain>
    </source>
</reference>
<dbReference type="AlphaFoldDB" id="X0BFC8"/>
<keyword evidence="3" id="KW-1185">Reference proteome</keyword>
<protein>
    <submittedName>
        <fullName evidence="2">Uncharacterized protein</fullName>
    </submittedName>
</protein>
<organism evidence="2 3">
    <name type="scientific">Fusarium oxysporum f. sp. raphani 54005</name>
    <dbReference type="NCBI Taxonomy" id="1089458"/>
    <lineage>
        <taxon>Eukaryota</taxon>
        <taxon>Fungi</taxon>
        <taxon>Dikarya</taxon>
        <taxon>Ascomycota</taxon>
        <taxon>Pezizomycotina</taxon>
        <taxon>Sordariomycetes</taxon>
        <taxon>Hypocreomycetidae</taxon>
        <taxon>Hypocreales</taxon>
        <taxon>Nectriaceae</taxon>
        <taxon>Fusarium</taxon>
        <taxon>Fusarium oxysporum species complex</taxon>
    </lineage>
</organism>
<evidence type="ECO:0000256" key="1">
    <source>
        <dbReference type="SAM" id="MobiDB-lite"/>
    </source>
</evidence>
<evidence type="ECO:0000313" key="2">
    <source>
        <dbReference type="EMBL" id="EXK77548.1"/>
    </source>
</evidence>
<accession>X0BFC8</accession>
<evidence type="ECO:0000313" key="3">
    <source>
        <dbReference type="Proteomes" id="UP000030663"/>
    </source>
</evidence>